<feature type="domain" description="Phospholipid/glycerol acyltransferase" evidence="14">
    <location>
        <begin position="50"/>
        <end position="175"/>
    </location>
</feature>
<keyword evidence="8" id="KW-0472">Membrane</keyword>
<dbReference type="GO" id="GO:0035965">
    <property type="term" value="P:cardiolipin acyl-chain remodeling"/>
    <property type="evidence" value="ECO:0007669"/>
    <property type="project" value="TreeGrafter"/>
</dbReference>
<dbReference type="SUPFAM" id="SSF69593">
    <property type="entry name" value="Glycerol-3-phosphate (1)-acyltransferase"/>
    <property type="match status" value="1"/>
</dbReference>
<dbReference type="PRINTS" id="PR00979">
    <property type="entry name" value="TAFAZZIN"/>
</dbReference>
<name>A0A138ZWZ6_GONPJ</name>
<organism evidence="15 16">
    <name type="scientific">Gonapodya prolifera (strain JEL478)</name>
    <name type="common">Monoblepharis prolifera</name>
    <dbReference type="NCBI Taxonomy" id="1344416"/>
    <lineage>
        <taxon>Eukaryota</taxon>
        <taxon>Fungi</taxon>
        <taxon>Fungi incertae sedis</taxon>
        <taxon>Chytridiomycota</taxon>
        <taxon>Chytridiomycota incertae sedis</taxon>
        <taxon>Monoblepharidomycetes</taxon>
        <taxon>Monoblepharidales</taxon>
        <taxon>Gonapodyaceae</taxon>
        <taxon>Gonapodya</taxon>
    </lineage>
</organism>
<evidence type="ECO:0000256" key="12">
    <source>
        <dbReference type="RuleBase" id="RU365062"/>
    </source>
</evidence>
<keyword evidence="5" id="KW-0999">Mitochondrion inner membrane</keyword>
<dbReference type="GO" id="GO:0007007">
    <property type="term" value="P:inner mitochondrial membrane organization"/>
    <property type="evidence" value="ECO:0007669"/>
    <property type="project" value="TreeGrafter"/>
</dbReference>
<dbReference type="GO" id="GO:0005741">
    <property type="term" value="C:mitochondrial outer membrane"/>
    <property type="evidence" value="ECO:0007669"/>
    <property type="project" value="UniProtKB-SubCell"/>
</dbReference>
<evidence type="ECO:0000256" key="6">
    <source>
        <dbReference type="ARBA" id="ARBA00023098"/>
    </source>
</evidence>
<dbReference type="PANTHER" id="PTHR12497">
    <property type="entry name" value="TAZ PROTEIN TAFAZZIN"/>
    <property type="match status" value="1"/>
</dbReference>
<dbReference type="AlphaFoldDB" id="A0A138ZWZ6"/>
<dbReference type="STRING" id="1344416.A0A138ZWZ6"/>
<dbReference type="SMART" id="SM00563">
    <property type="entry name" value="PlsC"/>
    <property type="match status" value="1"/>
</dbReference>
<keyword evidence="9" id="KW-0012">Acyltransferase</keyword>
<dbReference type="GO" id="GO:0047184">
    <property type="term" value="F:1-acylglycerophosphocholine O-acyltransferase activity"/>
    <property type="evidence" value="ECO:0007669"/>
    <property type="project" value="TreeGrafter"/>
</dbReference>
<sequence>MSKIWLKTPFLTRSLCVRGGDEFSLLVQSTFAENVARARNGGGSEPLRPILTFSNHVSTLDDPLMWGSLPFSLTADNRLARWTPAAHELCFNTPIRAFFFGGGQCIPTVRGGGIWQPGMDTTLEKMKMGAWVHIFPEGRVNQHPSLARFKWGVGRLLLESLPLNPIVVPIFTRGTEQVLPLDPATNNSYMYPRRGQDILVAFGEQISGASISDMAERLIREQKPPGTKSEHGPTYDTLGQLEYFPRAPLSPPPPSESPHYNPHDTKEARLRRSSVADVLRHVLRDLGKEAEVWWDGELRRRGAWPRIKADVWKRRVDEG</sequence>
<evidence type="ECO:0000256" key="4">
    <source>
        <dbReference type="ARBA" id="ARBA00022787"/>
    </source>
</evidence>
<gene>
    <name evidence="15" type="ORF">M427DRAFT_39745</name>
</gene>
<feature type="region of interest" description="Disordered" evidence="13">
    <location>
        <begin position="243"/>
        <end position="271"/>
    </location>
</feature>
<proteinExistence type="inferred from homology"/>
<keyword evidence="3" id="KW-0808">Transferase</keyword>
<evidence type="ECO:0000256" key="13">
    <source>
        <dbReference type="SAM" id="MobiDB-lite"/>
    </source>
</evidence>
<comment type="catalytic activity">
    <reaction evidence="11">
        <text>1'-[1,2-diacyl-sn-glycero-3-phospho],3'-[1-acyl-sn-glycero-3-phospho]-glycerol + a 1,2-diacyl-sn-glycero-3-phosphocholine = a cardiolipin + a 1-acyl-sn-glycero-3-phosphocholine</text>
        <dbReference type="Rhea" id="RHEA:33731"/>
        <dbReference type="ChEBI" id="CHEBI:57643"/>
        <dbReference type="ChEBI" id="CHEBI:58168"/>
        <dbReference type="ChEBI" id="CHEBI:62237"/>
        <dbReference type="ChEBI" id="CHEBI:64743"/>
    </reaction>
    <physiologicalReaction direction="left-to-right" evidence="11">
        <dbReference type="Rhea" id="RHEA:33732"/>
    </physiologicalReaction>
    <physiologicalReaction direction="right-to-left" evidence="11">
        <dbReference type="Rhea" id="RHEA:33733"/>
    </physiologicalReaction>
</comment>
<comment type="subcellular location">
    <subcellularLocation>
        <location evidence="1">Mitochondrion inner membrane</location>
        <topology evidence="1">Peripheral membrane protein</topology>
        <orientation evidence="1">Intermembrane side</orientation>
    </subcellularLocation>
    <subcellularLocation>
        <location evidence="10">Mitochondrion outer membrane</location>
        <topology evidence="10">Peripheral membrane protein</topology>
        <orientation evidence="10">Intermembrane side</orientation>
    </subcellularLocation>
</comment>
<evidence type="ECO:0000313" key="15">
    <source>
        <dbReference type="EMBL" id="KXS08984.1"/>
    </source>
</evidence>
<dbReference type="PANTHER" id="PTHR12497:SF0">
    <property type="entry name" value="TAFAZZIN"/>
    <property type="match status" value="1"/>
</dbReference>
<evidence type="ECO:0000313" key="16">
    <source>
        <dbReference type="Proteomes" id="UP000070544"/>
    </source>
</evidence>
<evidence type="ECO:0000256" key="3">
    <source>
        <dbReference type="ARBA" id="ARBA00022679"/>
    </source>
</evidence>
<evidence type="ECO:0000256" key="5">
    <source>
        <dbReference type="ARBA" id="ARBA00022792"/>
    </source>
</evidence>
<dbReference type="Pfam" id="PF01553">
    <property type="entry name" value="Acyltransferase"/>
    <property type="match status" value="1"/>
</dbReference>
<evidence type="ECO:0000256" key="8">
    <source>
        <dbReference type="ARBA" id="ARBA00023136"/>
    </source>
</evidence>
<dbReference type="OrthoDB" id="193467at2759"/>
<keyword evidence="16" id="KW-1185">Reference proteome</keyword>
<evidence type="ECO:0000256" key="9">
    <source>
        <dbReference type="ARBA" id="ARBA00023315"/>
    </source>
</evidence>
<dbReference type="InterPro" id="IPR002123">
    <property type="entry name" value="Plipid/glycerol_acylTrfase"/>
</dbReference>
<comment type="similarity">
    <text evidence="2 12">Belongs to the taffazin family.</text>
</comment>
<feature type="compositionally biased region" description="Basic and acidic residues" evidence="13">
    <location>
        <begin position="261"/>
        <end position="270"/>
    </location>
</feature>
<keyword evidence="6" id="KW-0443">Lipid metabolism</keyword>
<keyword evidence="7" id="KW-0496">Mitochondrion</keyword>
<dbReference type="Proteomes" id="UP000070544">
    <property type="component" value="Unassembled WGS sequence"/>
</dbReference>
<keyword evidence="4" id="KW-1000">Mitochondrion outer membrane</keyword>
<accession>A0A138ZWZ6</accession>
<dbReference type="GO" id="GO:0005743">
    <property type="term" value="C:mitochondrial inner membrane"/>
    <property type="evidence" value="ECO:0007669"/>
    <property type="project" value="UniProtKB-SubCell"/>
</dbReference>
<reference evidence="15 16" key="1">
    <citation type="journal article" date="2015" name="Genome Biol. Evol.">
        <title>Phylogenomic analyses indicate that early fungi evolved digesting cell walls of algal ancestors of land plants.</title>
        <authorList>
            <person name="Chang Y."/>
            <person name="Wang S."/>
            <person name="Sekimoto S."/>
            <person name="Aerts A.L."/>
            <person name="Choi C."/>
            <person name="Clum A."/>
            <person name="LaButti K.M."/>
            <person name="Lindquist E.A."/>
            <person name="Yee Ngan C."/>
            <person name="Ohm R.A."/>
            <person name="Salamov A.A."/>
            <person name="Grigoriev I.V."/>
            <person name="Spatafora J.W."/>
            <person name="Berbee M.L."/>
        </authorList>
    </citation>
    <scope>NUCLEOTIDE SEQUENCE [LARGE SCALE GENOMIC DNA]</scope>
    <source>
        <strain evidence="15 16">JEL478</strain>
    </source>
</reference>
<dbReference type="EMBL" id="KQ965905">
    <property type="protein sequence ID" value="KXS08984.1"/>
    <property type="molecule type" value="Genomic_DNA"/>
</dbReference>
<dbReference type="CDD" id="cd07989">
    <property type="entry name" value="LPLAT_AGPAT-like"/>
    <property type="match status" value="1"/>
</dbReference>
<evidence type="ECO:0000256" key="7">
    <source>
        <dbReference type="ARBA" id="ARBA00023128"/>
    </source>
</evidence>
<evidence type="ECO:0000256" key="2">
    <source>
        <dbReference type="ARBA" id="ARBA00010524"/>
    </source>
</evidence>
<evidence type="ECO:0000256" key="1">
    <source>
        <dbReference type="ARBA" id="ARBA00004137"/>
    </source>
</evidence>
<evidence type="ECO:0000259" key="14">
    <source>
        <dbReference type="SMART" id="SM00563"/>
    </source>
</evidence>
<evidence type="ECO:0000256" key="10">
    <source>
        <dbReference type="ARBA" id="ARBA00024323"/>
    </source>
</evidence>
<evidence type="ECO:0000256" key="11">
    <source>
        <dbReference type="ARBA" id="ARBA00047906"/>
    </source>
</evidence>
<dbReference type="InterPro" id="IPR000872">
    <property type="entry name" value="Tafazzin"/>
</dbReference>
<protein>
    <recommendedName>
        <fullName evidence="12">Tafazzin family protein</fullName>
    </recommendedName>
</protein>